<evidence type="ECO:0000313" key="2">
    <source>
        <dbReference type="EMBL" id="RRD31330.1"/>
    </source>
</evidence>
<dbReference type="RefSeq" id="WP_124776837.1">
    <property type="nucleotide sequence ID" value="NZ_RQZA01000004.1"/>
</dbReference>
<organism evidence="2 3">
    <name type="scientific">Streptococcus minor</name>
    <dbReference type="NCBI Taxonomy" id="229549"/>
    <lineage>
        <taxon>Bacteria</taxon>
        <taxon>Bacillati</taxon>
        <taxon>Bacillota</taxon>
        <taxon>Bacilli</taxon>
        <taxon>Lactobacillales</taxon>
        <taxon>Streptococcaceae</taxon>
        <taxon>Streptococcus</taxon>
    </lineage>
</organism>
<dbReference type="AlphaFoldDB" id="A0A3P1VD02"/>
<gene>
    <name evidence="2" type="ORF">EII38_06005</name>
</gene>
<keyword evidence="1" id="KW-0812">Transmembrane</keyword>
<evidence type="ECO:0008006" key="4">
    <source>
        <dbReference type="Google" id="ProtNLM"/>
    </source>
</evidence>
<accession>A0A3P1VD02</accession>
<dbReference type="EMBL" id="RQZA01000004">
    <property type="protein sequence ID" value="RRD31330.1"/>
    <property type="molecule type" value="Genomic_DNA"/>
</dbReference>
<keyword evidence="1" id="KW-1133">Transmembrane helix</keyword>
<proteinExistence type="predicted"/>
<reference evidence="2 3" key="1">
    <citation type="submission" date="2018-11" db="EMBL/GenBank/DDBJ databases">
        <title>Genomes From Bacteria Associated with the Canine Oral Cavity: a Test Case for Automated Genome-Based Taxonomic Assignment.</title>
        <authorList>
            <person name="Coil D.A."/>
            <person name="Jospin G."/>
            <person name="Darling A.E."/>
            <person name="Wallis C."/>
            <person name="Davis I.J."/>
            <person name="Harris S."/>
            <person name="Eisen J.A."/>
            <person name="Holcombe L.J."/>
            <person name="O'Flynn C."/>
        </authorList>
    </citation>
    <scope>NUCLEOTIDE SEQUENCE [LARGE SCALE GENOMIC DNA]</scope>
    <source>
        <strain evidence="2 3">OH4621_COT-116</strain>
    </source>
</reference>
<dbReference type="Proteomes" id="UP000281771">
    <property type="component" value="Unassembled WGS sequence"/>
</dbReference>
<sequence length="228" mass="25733">MKTLGKSLANKIATIIILAVLFGGVVWYFKGRVGGGTTSAEYSFVIKRFSKKNQLLIADADVATMSKKQFDDDLTKDWPEWTKWLADLIVSRKVVMEIPVKTEFKLELEGLDKDDIRIENHVLTFKKPLTVYVDSQKNGEITIKSSSSGILDKGVDLITGSKKAMEFLEEKSQDAIYATSEDVMNNKERREKVAKYAEEALENLLNLSSEQNIDVKIDVKNLTFKNID</sequence>
<name>A0A3P1VD02_9STRE</name>
<comment type="caution">
    <text evidence="2">The sequence shown here is derived from an EMBL/GenBank/DDBJ whole genome shotgun (WGS) entry which is preliminary data.</text>
</comment>
<protein>
    <recommendedName>
        <fullName evidence="4">DUF4230 domain-containing protein</fullName>
    </recommendedName>
</protein>
<keyword evidence="1" id="KW-0472">Membrane</keyword>
<evidence type="ECO:0000256" key="1">
    <source>
        <dbReference type="SAM" id="Phobius"/>
    </source>
</evidence>
<evidence type="ECO:0000313" key="3">
    <source>
        <dbReference type="Proteomes" id="UP000281771"/>
    </source>
</evidence>
<feature type="transmembrane region" description="Helical" evidence="1">
    <location>
        <begin position="12"/>
        <end position="29"/>
    </location>
</feature>
<keyword evidence="3" id="KW-1185">Reference proteome</keyword>